<keyword evidence="4" id="KW-1003">Cell membrane</keyword>
<evidence type="ECO:0000256" key="2">
    <source>
        <dbReference type="ARBA" id="ARBA00010145"/>
    </source>
</evidence>
<name>A0ABW8TEK2_9CLOT</name>
<dbReference type="PANTHER" id="PTHR36838:SF1">
    <property type="entry name" value="SLR1864 PROTEIN"/>
    <property type="match status" value="1"/>
</dbReference>
<keyword evidence="5 8" id="KW-0812">Transmembrane</keyword>
<protein>
    <submittedName>
        <fullName evidence="9">AEC family transporter</fullName>
    </submittedName>
</protein>
<evidence type="ECO:0000256" key="4">
    <source>
        <dbReference type="ARBA" id="ARBA00022475"/>
    </source>
</evidence>
<dbReference type="PANTHER" id="PTHR36838">
    <property type="entry name" value="AUXIN EFFLUX CARRIER FAMILY PROTEIN"/>
    <property type="match status" value="1"/>
</dbReference>
<feature type="transmembrane region" description="Helical" evidence="8">
    <location>
        <begin position="103"/>
        <end position="123"/>
    </location>
</feature>
<dbReference type="Gene3D" id="1.20.1530.20">
    <property type="match status" value="1"/>
</dbReference>
<keyword evidence="10" id="KW-1185">Reference proteome</keyword>
<dbReference type="InterPro" id="IPR038770">
    <property type="entry name" value="Na+/solute_symporter_sf"/>
</dbReference>
<keyword evidence="3" id="KW-0813">Transport</keyword>
<evidence type="ECO:0000256" key="1">
    <source>
        <dbReference type="ARBA" id="ARBA00004651"/>
    </source>
</evidence>
<feature type="transmembrane region" description="Helical" evidence="8">
    <location>
        <begin position="232"/>
        <end position="255"/>
    </location>
</feature>
<evidence type="ECO:0000256" key="3">
    <source>
        <dbReference type="ARBA" id="ARBA00022448"/>
    </source>
</evidence>
<feature type="transmembrane region" description="Helical" evidence="8">
    <location>
        <begin position="129"/>
        <end position="149"/>
    </location>
</feature>
<keyword evidence="6 8" id="KW-1133">Transmembrane helix</keyword>
<organism evidence="9 10">
    <name type="scientific">Clostridium neuense</name>
    <dbReference type="NCBI Taxonomy" id="1728934"/>
    <lineage>
        <taxon>Bacteria</taxon>
        <taxon>Bacillati</taxon>
        <taxon>Bacillota</taxon>
        <taxon>Clostridia</taxon>
        <taxon>Eubacteriales</taxon>
        <taxon>Clostridiaceae</taxon>
        <taxon>Clostridium</taxon>
    </lineage>
</organism>
<feature type="transmembrane region" description="Helical" evidence="8">
    <location>
        <begin position="200"/>
        <end position="220"/>
    </location>
</feature>
<gene>
    <name evidence="9" type="ORF">ACJDT4_10595</name>
</gene>
<proteinExistence type="inferred from homology"/>
<keyword evidence="7 8" id="KW-0472">Membrane</keyword>
<feature type="transmembrane region" description="Helical" evidence="8">
    <location>
        <begin position="169"/>
        <end position="188"/>
    </location>
</feature>
<dbReference type="InterPro" id="IPR004776">
    <property type="entry name" value="Mem_transp_PIN-like"/>
</dbReference>
<dbReference type="EMBL" id="JBJIAA010000008">
    <property type="protein sequence ID" value="MFL0250870.1"/>
    <property type="molecule type" value="Genomic_DNA"/>
</dbReference>
<feature type="transmembrane region" description="Helical" evidence="8">
    <location>
        <begin position="288"/>
        <end position="310"/>
    </location>
</feature>
<sequence length="312" mass="34338">MVLLNAIQGILTIVIMISIGYVLTEKKWFNEETSKSFAKLVTNVSLPALMVSDIMGNFTKGKLMNLSKGLIAPFLSIAACYIIAIAVSKILKVQKSRQGTFQSMFFNSNTIFIGLPVNIALFGEKSVPYVLLYYIANTTFFWTLGVYCISKDAPGEHGGILSKTTIKRIISPPLLGFIIAIILVLLKIELPLFIMNTCKYLGNLTTPLSMIFIGISIHSVKLKELKIDKDVIGVLLGRFLVCPLIMIIILILIPIPKLMKDVFIMQSAMPVMTNAPIIAKVYGADSKYAAVMVTLSTVLSMITIPIFMVIMS</sequence>
<dbReference type="Proteomes" id="UP001623592">
    <property type="component" value="Unassembled WGS sequence"/>
</dbReference>
<feature type="transmembrane region" description="Helical" evidence="8">
    <location>
        <begin position="70"/>
        <end position="91"/>
    </location>
</feature>
<evidence type="ECO:0000256" key="5">
    <source>
        <dbReference type="ARBA" id="ARBA00022692"/>
    </source>
</evidence>
<comment type="caution">
    <text evidence="9">The sequence shown here is derived from an EMBL/GenBank/DDBJ whole genome shotgun (WGS) entry which is preliminary data.</text>
</comment>
<feature type="transmembrane region" description="Helical" evidence="8">
    <location>
        <begin position="6"/>
        <end position="24"/>
    </location>
</feature>
<comment type="subcellular location">
    <subcellularLocation>
        <location evidence="1">Cell membrane</location>
        <topology evidence="1">Multi-pass membrane protein</topology>
    </subcellularLocation>
</comment>
<reference evidence="9 10" key="1">
    <citation type="submission" date="2024-11" db="EMBL/GenBank/DDBJ databases">
        <authorList>
            <person name="Heng Y.C."/>
            <person name="Lim A.C.H."/>
            <person name="Lee J.K.Y."/>
            <person name="Kittelmann S."/>
        </authorList>
    </citation>
    <scope>NUCLEOTIDE SEQUENCE [LARGE SCALE GENOMIC DNA]</scope>
    <source>
        <strain evidence="9 10">WILCCON 0114</strain>
    </source>
</reference>
<evidence type="ECO:0000256" key="7">
    <source>
        <dbReference type="ARBA" id="ARBA00023136"/>
    </source>
</evidence>
<comment type="similarity">
    <text evidence="2">Belongs to the auxin efflux carrier (TC 2.A.69) family.</text>
</comment>
<accession>A0ABW8TEK2</accession>
<evidence type="ECO:0000313" key="10">
    <source>
        <dbReference type="Proteomes" id="UP001623592"/>
    </source>
</evidence>
<evidence type="ECO:0000256" key="6">
    <source>
        <dbReference type="ARBA" id="ARBA00022989"/>
    </source>
</evidence>
<dbReference type="Pfam" id="PF03547">
    <property type="entry name" value="Mem_trans"/>
    <property type="match status" value="1"/>
</dbReference>
<evidence type="ECO:0000313" key="9">
    <source>
        <dbReference type="EMBL" id="MFL0250870.1"/>
    </source>
</evidence>
<evidence type="ECO:0000256" key="8">
    <source>
        <dbReference type="SAM" id="Phobius"/>
    </source>
</evidence>
<dbReference type="RefSeq" id="WP_406787534.1">
    <property type="nucleotide sequence ID" value="NZ_JBJIAA010000008.1"/>
</dbReference>